<reference evidence="2 3" key="1">
    <citation type="submission" date="2021-07" db="EMBL/GenBank/DDBJ databases">
        <authorList>
            <person name="Palmer J.M."/>
        </authorList>
    </citation>
    <scope>NUCLEOTIDE SEQUENCE [LARGE SCALE GENOMIC DNA]</scope>
    <source>
        <strain evidence="2 3">AT_MEX2019</strain>
        <tissue evidence="2">Muscle</tissue>
    </source>
</reference>
<sequence>MTDPKEDEVHSAAMNLIEMLRRTLNNPETIEGQTTQQAARDSRQETTQRPPLQRSLIVPVQGPSGSTVQQSMARSFPGLFKERTNSRPPLCWTKKRPSSKIIPVQFFLLQRASEKTPKLTEELMLLQAGLGRRTVNITEDAGHKEVTEILCEVFLKMNQLEGAWMLCKAMDADLKEKKYCTWRRNGWQGKPTSVAPEFLSVGHRSCSHTTDRVSAKHVQNHHQF</sequence>
<gene>
    <name evidence="2" type="ORF">ATANTOWER_020739</name>
</gene>
<name>A0ABU7BA13_9TELE</name>
<evidence type="ECO:0000313" key="3">
    <source>
        <dbReference type="Proteomes" id="UP001345963"/>
    </source>
</evidence>
<proteinExistence type="predicted"/>
<evidence type="ECO:0000313" key="2">
    <source>
        <dbReference type="EMBL" id="MED6246614.1"/>
    </source>
</evidence>
<accession>A0ABU7BA13</accession>
<organism evidence="2 3">
    <name type="scientific">Ataeniobius toweri</name>
    <dbReference type="NCBI Taxonomy" id="208326"/>
    <lineage>
        <taxon>Eukaryota</taxon>
        <taxon>Metazoa</taxon>
        <taxon>Chordata</taxon>
        <taxon>Craniata</taxon>
        <taxon>Vertebrata</taxon>
        <taxon>Euteleostomi</taxon>
        <taxon>Actinopterygii</taxon>
        <taxon>Neopterygii</taxon>
        <taxon>Teleostei</taxon>
        <taxon>Neoteleostei</taxon>
        <taxon>Acanthomorphata</taxon>
        <taxon>Ovalentaria</taxon>
        <taxon>Atherinomorphae</taxon>
        <taxon>Cyprinodontiformes</taxon>
        <taxon>Goodeidae</taxon>
        <taxon>Ataeniobius</taxon>
    </lineage>
</organism>
<keyword evidence="3" id="KW-1185">Reference proteome</keyword>
<feature type="compositionally biased region" description="Polar residues" evidence="1">
    <location>
        <begin position="25"/>
        <end position="39"/>
    </location>
</feature>
<dbReference type="Proteomes" id="UP001345963">
    <property type="component" value="Unassembled WGS sequence"/>
</dbReference>
<evidence type="ECO:0000256" key="1">
    <source>
        <dbReference type="SAM" id="MobiDB-lite"/>
    </source>
</evidence>
<feature type="region of interest" description="Disordered" evidence="1">
    <location>
        <begin position="25"/>
        <end position="70"/>
    </location>
</feature>
<dbReference type="EMBL" id="JAHUTI010043754">
    <property type="protein sequence ID" value="MED6246614.1"/>
    <property type="molecule type" value="Genomic_DNA"/>
</dbReference>
<comment type="caution">
    <text evidence="2">The sequence shown here is derived from an EMBL/GenBank/DDBJ whole genome shotgun (WGS) entry which is preliminary data.</text>
</comment>
<protein>
    <submittedName>
        <fullName evidence="2">Uncharacterized protein</fullName>
    </submittedName>
</protein>